<accession>A0A1I7SRW3</accession>
<dbReference type="Proteomes" id="UP000095284">
    <property type="component" value="Unplaced"/>
</dbReference>
<dbReference type="WBParaSite" id="BXY_1578000.1">
    <property type="protein sequence ID" value="BXY_1578000.1"/>
    <property type="gene ID" value="BXY_1578000"/>
</dbReference>
<protein>
    <submittedName>
        <fullName evidence="2">Coatomer subunit delta</fullName>
    </submittedName>
</protein>
<sequence length="163" mass="18175">MITVLKVGGEKTCHLKAVDGRIEYKFLNQKDYKDGCDPSPFFGIALDTFNFSFKNTPELEFEFKFPKVPDVTIQIGSNSCYTARVMFNATNPPPQLWFLKDRYLPSPFNKSAWWPGGVDSADTLLSCPALFAVAVDDPEYDDIPTSNLAFHTSQMSMVGAVPS</sequence>
<evidence type="ECO:0000313" key="1">
    <source>
        <dbReference type="Proteomes" id="UP000095284"/>
    </source>
</evidence>
<evidence type="ECO:0000313" key="2">
    <source>
        <dbReference type="WBParaSite" id="BXY_1578000.1"/>
    </source>
</evidence>
<proteinExistence type="predicted"/>
<organism evidence="1 2">
    <name type="scientific">Bursaphelenchus xylophilus</name>
    <name type="common">Pinewood nematode worm</name>
    <name type="synonym">Aphelenchoides xylophilus</name>
    <dbReference type="NCBI Taxonomy" id="6326"/>
    <lineage>
        <taxon>Eukaryota</taxon>
        <taxon>Metazoa</taxon>
        <taxon>Ecdysozoa</taxon>
        <taxon>Nematoda</taxon>
        <taxon>Chromadorea</taxon>
        <taxon>Rhabditida</taxon>
        <taxon>Tylenchina</taxon>
        <taxon>Tylenchomorpha</taxon>
        <taxon>Aphelenchoidea</taxon>
        <taxon>Aphelenchoididae</taxon>
        <taxon>Bursaphelenchus</taxon>
    </lineage>
</organism>
<reference evidence="2" key="1">
    <citation type="submission" date="2016-11" db="UniProtKB">
        <authorList>
            <consortium name="WormBaseParasite"/>
        </authorList>
    </citation>
    <scope>IDENTIFICATION</scope>
</reference>
<name>A0A1I7SRW3_BURXY</name>
<dbReference type="AlphaFoldDB" id="A0A1I7SRW3"/>